<evidence type="ECO:0000313" key="3">
    <source>
        <dbReference type="EMBL" id="ABV51051.1"/>
    </source>
</evidence>
<dbReference type="RefSeq" id="WP_012008099.1">
    <property type="nucleotide sequence ID" value="NC_009840.1"/>
</dbReference>
<dbReference type="EMBL" id="CP000825">
    <property type="protein sequence ID" value="ABV51051.1"/>
    <property type="molecule type" value="Genomic_DNA"/>
</dbReference>
<protein>
    <recommendedName>
        <fullName evidence="5">Methyltransferase</fullName>
    </recommendedName>
</protein>
<evidence type="ECO:0000259" key="2">
    <source>
        <dbReference type="Pfam" id="PF08484"/>
    </source>
</evidence>
<dbReference type="Pfam" id="PF08421">
    <property type="entry name" value="Methyltransf_13"/>
    <property type="match status" value="1"/>
</dbReference>
<dbReference type="Pfam" id="PF08484">
    <property type="entry name" value="Methyltransf_14"/>
    <property type="match status" value="1"/>
</dbReference>
<accession>A8G620</accession>
<dbReference type="Gene3D" id="3.40.50.150">
    <property type="entry name" value="Vaccinia Virus protein VP39"/>
    <property type="match status" value="1"/>
</dbReference>
<dbReference type="HOGENOM" id="CLU_038800_0_0_3"/>
<dbReference type="STRING" id="93060.P9215_14381"/>
<dbReference type="AlphaFoldDB" id="A8G620"/>
<sequence length="418" mass="48494">MKALPIKTSKGYCWCCNSETFSLFELNDFPLTGRFPKKGEETMTGDLSFSVCKDCKLIQLEQAYSPEDLYSEYYYRSSINNTMRIHLSNLVIDIINKYGLKKPGKWLDIGCNDGFTISIPKTLGWSTKGIDPSNVIGQYFKELFLKNHYEDKDFINDIFPPRKIKMFDEKFDVISTISMFYDIFELENFIDQIEKSLSKDGIWVVEMNYTLNMIKDFGYDMISHEHITYFTLTSFIFALNKIKPELRVFDSKLTPINGGSITIYIDRGIRKIDNSVNINLEIEKEMGLNSIPLIKEYFANIKNHSESVSKFIESLKKQNKTISIYGASTRGNTNILLSKLNKNIIDYAYEKNTDKIGRFCPGSDIEIKHEKELNNDNPDYLIVMPYSFIDEFRIKESNYLKNGGKMITLVPEIRVYED</sequence>
<name>A8G620_PROM2</name>
<dbReference type="InterPro" id="IPR013691">
    <property type="entry name" value="MeTrfase_14"/>
</dbReference>
<feature type="domain" description="Methyltransferase putative zinc binding" evidence="1">
    <location>
        <begin position="13"/>
        <end position="70"/>
    </location>
</feature>
<dbReference type="InterPro" id="IPR029063">
    <property type="entry name" value="SAM-dependent_MTases_sf"/>
</dbReference>
<dbReference type="SUPFAM" id="SSF53335">
    <property type="entry name" value="S-adenosyl-L-methionine-dependent methyltransferases"/>
    <property type="match status" value="1"/>
</dbReference>
<dbReference type="InterPro" id="IPR038576">
    <property type="entry name" value="Methyltransf_Zn-bd_dom_put_sf"/>
</dbReference>
<reference evidence="3 4" key="1">
    <citation type="journal article" date="2007" name="PLoS Genet.">
        <title>Patterns and implications of gene gain and loss in the evolution of Prochlorococcus.</title>
        <authorList>
            <person name="Kettler G.C."/>
            <person name="Martiny A.C."/>
            <person name="Huang K."/>
            <person name="Zucker J."/>
            <person name="Coleman M.L."/>
            <person name="Rodrigue S."/>
            <person name="Chen F."/>
            <person name="Lapidus A."/>
            <person name="Ferriera S."/>
            <person name="Johnson J."/>
            <person name="Steglich C."/>
            <person name="Church G.M."/>
            <person name="Richardson P."/>
            <person name="Chisholm S.W."/>
        </authorList>
    </citation>
    <scope>NUCLEOTIDE SEQUENCE [LARGE SCALE GENOMIC DNA]</scope>
    <source>
        <strain evidence="3 4">MIT 9215</strain>
    </source>
</reference>
<dbReference type="Pfam" id="PF13489">
    <property type="entry name" value="Methyltransf_23"/>
    <property type="match status" value="1"/>
</dbReference>
<dbReference type="OrthoDB" id="9815644at2"/>
<dbReference type="Gene3D" id="6.20.50.110">
    <property type="entry name" value="Methyltransferase, zinc-binding domain"/>
    <property type="match status" value="1"/>
</dbReference>
<dbReference type="InterPro" id="IPR013630">
    <property type="entry name" value="Methyltransf_Zn-bd_dom_put"/>
</dbReference>
<feature type="domain" description="C-methyltransferase" evidence="2">
    <location>
        <begin position="255"/>
        <end position="411"/>
    </location>
</feature>
<evidence type="ECO:0000259" key="1">
    <source>
        <dbReference type="Pfam" id="PF08421"/>
    </source>
</evidence>
<dbReference type="KEGG" id="pmh:P9215_14381"/>
<evidence type="ECO:0000313" key="4">
    <source>
        <dbReference type="Proteomes" id="UP000002014"/>
    </source>
</evidence>
<proteinExistence type="predicted"/>
<gene>
    <name evidence="3" type="ordered locus">P9215_14381</name>
</gene>
<dbReference type="Gene3D" id="3.40.50.720">
    <property type="entry name" value="NAD(P)-binding Rossmann-like Domain"/>
    <property type="match status" value="1"/>
</dbReference>
<dbReference type="eggNOG" id="COG0500">
    <property type="taxonomic scope" value="Bacteria"/>
</dbReference>
<organism evidence="3 4">
    <name type="scientific">Prochlorococcus marinus (strain MIT 9215)</name>
    <dbReference type="NCBI Taxonomy" id="93060"/>
    <lineage>
        <taxon>Bacteria</taxon>
        <taxon>Bacillati</taxon>
        <taxon>Cyanobacteriota</taxon>
        <taxon>Cyanophyceae</taxon>
        <taxon>Synechococcales</taxon>
        <taxon>Prochlorococcaceae</taxon>
        <taxon>Prochlorococcus</taxon>
    </lineage>
</organism>
<evidence type="ECO:0008006" key="5">
    <source>
        <dbReference type="Google" id="ProtNLM"/>
    </source>
</evidence>
<dbReference type="Proteomes" id="UP000002014">
    <property type="component" value="Chromosome"/>
</dbReference>